<evidence type="ECO:0000256" key="2">
    <source>
        <dbReference type="ARBA" id="ARBA00022679"/>
    </source>
</evidence>
<evidence type="ECO:0000259" key="8">
    <source>
        <dbReference type="PROSITE" id="PS50127"/>
    </source>
</evidence>
<gene>
    <name evidence="9" type="primary">106083843</name>
</gene>
<evidence type="ECO:0000313" key="10">
    <source>
        <dbReference type="Proteomes" id="UP000095300"/>
    </source>
</evidence>
<dbReference type="SMART" id="SM00212">
    <property type="entry name" value="UBCc"/>
    <property type="match status" value="1"/>
</dbReference>
<comment type="function">
    <text evidence="6">Probable E2 ubiquitin-protein ligase that catalyzes the covalent attachment of ubiquitin to target proteins. May facilitate the monoubiquitination and degradation of MTOR and CCNE1 through interaction with FBXW7.</text>
</comment>
<dbReference type="GO" id="GO:0061631">
    <property type="term" value="F:ubiquitin conjugating enzyme activity"/>
    <property type="evidence" value="ECO:0007669"/>
    <property type="project" value="UniProtKB-EC"/>
</dbReference>
<dbReference type="KEGG" id="scac:106083843"/>
<dbReference type="OrthoDB" id="109543at2759"/>
<evidence type="ECO:0000256" key="1">
    <source>
        <dbReference type="ARBA" id="ARBA00012486"/>
    </source>
</evidence>
<dbReference type="AlphaFoldDB" id="A0A1I8P698"/>
<evidence type="ECO:0000313" key="9">
    <source>
        <dbReference type="EnsemblMetazoa" id="SCAU005180-PB"/>
    </source>
</evidence>
<evidence type="ECO:0000256" key="3">
    <source>
        <dbReference type="ARBA" id="ARBA00022741"/>
    </source>
</evidence>
<dbReference type="VEuPathDB" id="VectorBase:SCAU005180"/>
<dbReference type="EnsemblMetazoa" id="SCAU005180-RA">
    <property type="protein sequence ID" value="SCAU005180-PA"/>
    <property type="gene ID" value="SCAU005180"/>
</dbReference>
<dbReference type="EnsemblMetazoa" id="SCAU005180-RB">
    <property type="protein sequence ID" value="SCAU005180-PB"/>
    <property type="gene ID" value="SCAU005180"/>
</dbReference>
<evidence type="ECO:0000256" key="4">
    <source>
        <dbReference type="ARBA" id="ARBA00022786"/>
    </source>
</evidence>
<protein>
    <recommendedName>
        <fullName evidence="1">E2 ubiquitin-conjugating enzyme</fullName>
        <ecNumber evidence="1">2.3.2.23</ecNumber>
    </recommendedName>
</protein>
<evidence type="ECO:0000256" key="6">
    <source>
        <dbReference type="ARBA" id="ARBA00055455"/>
    </source>
</evidence>
<evidence type="ECO:0000256" key="7">
    <source>
        <dbReference type="SAM" id="MobiDB-lite"/>
    </source>
</evidence>
<dbReference type="EC" id="2.3.2.23" evidence="1"/>
<sequence length="243" mass="27744">MSRSKDKVVSSLRKIFKSNNASKDETPEEKKATDADAATAKKPAVFPESPGKRMRRMDKKVKPMPVNPTPDFSVRARRLMKEYKEIQKIQSSRNDSVFTVELINDNLYEWYARLHTVDPDSKLAKDMIDLNVPFILLHLAFPDNFPFAPPFMRVVEPHIEKGYVMDGGAICMELLTPRGWASAYTVEAVLMQFAASLVKGQGRIMRKTKNTKEFSRRRAEEAFRSLVKTHEKYGWVTPSLSDG</sequence>
<dbReference type="InterPro" id="IPR000608">
    <property type="entry name" value="UBC"/>
</dbReference>
<name>A0A1I8P698_STOCA</name>
<dbReference type="FunFam" id="3.10.110.10:FF:000036">
    <property type="entry name" value="ubiquitin-conjugating enzyme E2Q-like protein 1"/>
    <property type="match status" value="1"/>
</dbReference>
<dbReference type="SUPFAM" id="SSF54495">
    <property type="entry name" value="UBC-like"/>
    <property type="match status" value="1"/>
</dbReference>
<keyword evidence="2" id="KW-0808">Transferase</keyword>
<dbReference type="STRING" id="35570.A0A1I8P698"/>
<dbReference type="Gene3D" id="3.10.110.10">
    <property type="entry name" value="Ubiquitin Conjugating Enzyme"/>
    <property type="match status" value="1"/>
</dbReference>
<dbReference type="PROSITE" id="PS50127">
    <property type="entry name" value="UBC_2"/>
    <property type="match status" value="1"/>
</dbReference>
<dbReference type="CDD" id="cd23802">
    <property type="entry name" value="UBCc_UBE2Q"/>
    <property type="match status" value="1"/>
</dbReference>
<dbReference type="Proteomes" id="UP000095300">
    <property type="component" value="Unassembled WGS sequence"/>
</dbReference>
<accession>A0A1I8P698</accession>
<keyword evidence="4" id="KW-0833">Ubl conjugation pathway</keyword>
<dbReference type="GO" id="GO:0005524">
    <property type="term" value="F:ATP binding"/>
    <property type="evidence" value="ECO:0007669"/>
    <property type="project" value="UniProtKB-KW"/>
</dbReference>
<organism evidence="9 10">
    <name type="scientific">Stomoxys calcitrans</name>
    <name type="common">Stable fly</name>
    <name type="synonym">Conops calcitrans</name>
    <dbReference type="NCBI Taxonomy" id="35570"/>
    <lineage>
        <taxon>Eukaryota</taxon>
        <taxon>Metazoa</taxon>
        <taxon>Ecdysozoa</taxon>
        <taxon>Arthropoda</taxon>
        <taxon>Hexapoda</taxon>
        <taxon>Insecta</taxon>
        <taxon>Pterygota</taxon>
        <taxon>Neoptera</taxon>
        <taxon>Endopterygota</taxon>
        <taxon>Diptera</taxon>
        <taxon>Brachycera</taxon>
        <taxon>Muscomorpha</taxon>
        <taxon>Muscoidea</taxon>
        <taxon>Muscidae</taxon>
        <taxon>Stomoxys</taxon>
    </lineage>
</organism>
<evidence type="ECO:0000256" key="5">
    <source>
        <dbReference type="ARBA" id="ARBA00022840"/>
    </source>
</evidence>
<dbReference type="Pfam" id="PF00179">
    <property type="entry name" value="UQ_con"/>
    <property type="match status" value="1"/>
</dbReference>
<feature type="compositionally biased region" description="Basic and acidic residues" evidence="7">
    <location>
        <begin position="22"/>
        <end position="34"/>
    </location>
</feature>
<keyword evidence="10" id="KW-1185">Reference proteome</keyword>
<feature type="region of interest" description="Disordered" evidence="7">
    <location>
        <begin position="1"/>
        <end position="70"/>
    </location>
</feature>
<feature type="domain" description="UBC core" evidence="8">
    <location>
        <begin position="74"/>
        <end position="236"/>
    </location>
</feature>
<reference evidence="10" key="1">
    <citation type="submission" date="2015-05" db="EMBL/GenBank/DDBJ databases">
        <authorList>
            <person name="Wilson R.K."/>
            <person name="Warren W.C."/>
            <person name="Olafson P."/>
        </authorList>
    </citation>
    <scope>NUCLEOTIDE SEQUENCE [LARGE SCALE GENOMIC DNA]</scope>
    <source>
        <strain evidence="10">USDA</strain>
    </source>
</reference>
<reference evidence="9" key="2">
    <citation type="submission" date="2020-05" db="UniProtKB">
        <authorList>
            <consortium name="EnsemblMetazoa"/>
        </authorList>
    </citation>
    <scope>IDENTIFICATION</scope>
    <source>
        <strain evidence="9">USDA</strain>
    </source>
</reference>
<keyword evidence="5" id="KW-0067">ATP-binding</keyword>
<keyword evidence="3" id="KW-0547">Nucleotide-binding</keyword>
<feature type="compositionally biased region" description="Low complexity" evidence="7">
    <location>
        <begin position="35"/>
        <end position="44"/>
    </location>
</feature>
<proteinExistence type="predicted"/>
<dbReference type="InterPro" id="IPR016135">
    <property type="entry name" value="UBQ-conjugating_enzyme/RWD"/>
</dbReference>